<comment type="caution">
    <text evidence="2">The sequence shown here is derived from an EMBL/GenBank/DDBJ whole genome shotgun (WGS) entry which is preliminary data.</text>
</comment>
<evidence type="ECO:0000313" key="2">
    <source>
        <dbReference type="EMBL" id="GER33920.1"/>
    </source>
</evidence>
<dbReference type="Proteomes" id="UP000325081">
    <property type="component" value="Unassembled WGS sequence"/>
</dbReference>
<name>A0A5A7PMD2_STRAF</name>
<evidence type="ECO:0000256" key="1">
    <source>
        <dbReference type="SAM" id="MobiDB-lite"/>
    </source>
</evidence>
<keyword evidence="3" id="KW-1185">Reference proteome</keyword>
<dbReference type="AlphaFoldDB" id="A0A5A7PMD2"/>
<evidence type="ECO:0000313" key="3">
    <source>
        <dbReference type="Proteomes" id="UP000325081"/>
    </source>
</evidence>
<gene>
    <name evidence="2" type="ORF">STAS_10092</name>
</gene>
<organism evidence="2 3">
    <name type="scientific">Striga asiatica</name>
    <name type="common">Asiatic witchweed</name>
    <name type="synonym">Buchnera asiatica</name>
    <dbReference type="NCBI Taxonomy" id="4170"/>
    <lineage>
        <taxon>Eukaryota</taxon>
        <taxon>Viridiplantae</taxon>
        <taxon>Streptophyta</taxon>
        <taxon>Embryophyta</taxon>
        <taxon>Tracheophyta</taxon>
        <taxon>Spermatophyta</taxon>
        <taxon>Magnoliopsida</taxon>
        <taxon>eudicotyledons</taxon>
        <taxon>Gunneridae</taxon>
        <taxon>Pentapetalae</taxon>
        <taxon>asterids</taxon>
        <taxon>lamiids</taxon>
        <taxon>Lamiales</taxon>
        <taxon>Orobanchaceae</taxon>
        <taxon>Buchnereae</taxon>
        <taxon>Striga</taxon>
    </lineage>
</organism>
<proteinExistence type="predicted"/>
<sequence>MDDDEWPICGGEEMPQEICQNARNYLNFQPKQRGEGRSEHEARRRLKIEFLVQVNNRVQSNHKSLPDLSKLYKSPSVILSNIPATTCRRPPPPGIAGNRRCRPKSPELAPSPAARSREHRPATAHSRAARKGPRDVSRCPAPPRST</sequence>
<feature type="region of interest" description="Disordered" evidence="1">
    <location>
        <begin position="80"/>
        <end position="146"/>
    </location>
</feature>
<protein>
    <submittedName>
        <fullName evidence="2">Katanin p60 ATPase-containing subunit</fullName>
    </submittedName>
</protein>
<dbReference type="EMBL" id="BKCP01004816">
    <property type="protein sequence ID" value="GER33920.1"/>
    <property type="molecule type" value="Genomic_DNA"/>
</dbReference>
<accession>A0A5A7PMD2</accession>
<reference evidence="3" key="1">
    <citation type="journal article" date="2019" name="Curr. Biol.">
        <title>Genome Sequence of Striga asiatica Provides Insight into the Evolution of Plant Parasitism.</title>
        <authorList>
            <person name="Yoshida S."/>
            <person name="Kim S."/>
            <person name="Wafula E.K."/>
            <person name="Tanskanen J."/>
            <person name="Kim Y.M."/>
            <person name="Honaas L."/>
            <person name="Yang Z."/>
            <person name="Spallek T."/>
            <person name="Conn C.E."/>
            <person name="Ichihashi Y."/>
            <person name="Cheong K."/>
            <person name="Cui S."/>
            <person name="Der J.P."/>
            <person name="Gundlach H."/>
            <person name="Jiao Y."/>
            <person name="Hori C."/>
            <person name="Ishida J.K."/>
            <person name="Kasahara H."/>
            <person name="Kiba T."/>
            <person name="Kim M.S."/>
            <person name="Koo N."/>
            <person name="Laohavisit A."/>
            <person name="Lee Y.H."/>
            <person name="Lumba S."/>
            <person name="McCourt P."/>
            <person name="Mortimer J.C."/>
            <person name="Mutuku J.M."/>
            <person name="Nomura T."/>
            <person name="Sasaki-Sekimoto Y."/>
            <person name="Seto Y."/>
            <person name="Wang Y."/>
            <person name="Wakatake T."/>
            <person name="Sakakibara H."/>
            <person name="Demura T."/>
            <person name="Yamaguchi S."/>
            <person name="Yoneyama K."/>
            <person name="Manabe R.I."/>
            <person name="Nelson D.C."/>
            <person name="Schulman A.H."/>
            <person name="Timko M.P."/>
            <person name="dePamphilis C.W."/>
            <person name="Choi D."/>
            <person name="Shirasu K."/>
        </authorList>
    </citation>
    <scope>NUCLEOTIDE SEQUENCE [LARGE SCALE GENOMIC DNA]</scope>
    <source>
        <strain evidence="3">cv. UVA1</strain>
    </source>
</reference>